<keyword evidence="5 9" id="KW-0238">DNA-binding</keyword>
<evidence type="ECO:0000256" key="4">
    <source>
        <dbReference type="ARBA" id="ARBA00023015"/>
    </source>
</evidence>
<dbReference type="GO" id="GO:0000160">
    <property type="term" value="P:phosphorelay signal transduction system"/>
    <property type="evidence" value="ECO:0007669"/>
    <property type="project" value="UniProtKB-KW"/>
</dbReference>
<keyword evidence="2 8" id="KW-0597">Phosphoprotein</keyword>
<dbReference type="PROSITE" id="PS51755">
    <property type="entry name" value="OMPR_PHOB"/>
    <property type="match status" value="1"/>
</dbReference>
<organism evidence="12 13">
    <name type="scientific">[Clostridium] symbiosum ATCC 14940</name>
    <dbReference type="NCBI Taxonomy" id="411472"/>
    <lineage>
        <taxon>Bacteria</taxon>
        <taxon>Bacillati</taxon>
        <taxon>Bacillota</taxon>
        <taxon>Clostridia</taxon>
        <taxon>Lachnospirales</taxon>
        <taxon>Lachnospiraceae</taxon>
        <taxon>Otoolea</taxon>
    </lineage>
</organism>
<dbReference type="CDD" id="cd00383">
    <property type="entry name" value="trans_reg_C"/>
    <property type="match status" value="1"/>
</dbReference>
<dbReference type="PANTHER" id="PTHR48111:SF1">
    <property type="entry name" value="TWO-COMPONENT RESPONSE REGULATOR ORR33"/>
    <property type="match status" value="1"/>
</dbReference>
<accession>A0ABC9TVE1</accession>
<feature type="domain" description="Response regulatory" evidence="10">
    <location>
        <begin position="4"/>
        <end position="117"/>
    </location>
</feature>
<dbReference type="PANTHER" id="PTHR48111">
    <property type="entry name" value="REGULATOR OF RPOS"/>
    <property type="match status" value="1"/>
</dbReference>
<dbReference type="EMBL" id="AWSU01000255">
    <property type="protein sequence ID" value="ERI75363.1"/>
    <property type="molecule type" value="Genomic_DNA"/>
</dbReference>
<evidence type="ECO:0000256" key="3">
    <source>
        <dbReference type="ARBA" id="ARBA00023012"/>
    </source>
</evidence>
<dbReference type="GO" id="GO:0006355">
    <property type="term" value="P:regulation of DNA-templated transcription"/>
    <property type="evidence" value="ECO:0007669"/>
    <property type="project" value="UniProtKB-ARBA"/>
</dbReference>
<feature type="domain" description="OmpR/PhoB-type" evidence="11">
    <location>
        <begin position="132"/>
        <end position="231"/>
    </location>
</feature>
<evidence type="ECO:0000256" key="7">
    <source>
        <dbReference type="ARBA" id="ARBA00024867"/>
    </source>
</evidence>
<dbReference type="Gene3D" id="6.10.250.690">
    <property type="match status" value="1"/>
</dbReference>
<reference evidence="12 13" key="1">
    <citation type="submission" date="2013-07" db="EMBL/GenBank/DDBJ databases">
        <authorList>
            <person name="Weinstock G."/>
            <person name="Sodergren E."/>
            <person name="Wylie T."/>
            <person name="Fulton L."/>
            <person name="Fulton R."/>
            <person name="Fronick C."/>
            <person name="O'Laughlin M."/>
            <person name="Godfrey J."/>
            <person name="Miner T."/>
            <person name="Herter B."/>
            <person name="Appelbaum E."/>
            <person name="Cordes M."/>
            <person name="Lek S."/>
            <person name="Wollam A."/>
            <person name="Pepin K.H."/>
            <person name="Palsikar V.B."/>
            <person name="Mitreva M."/>
            <person name="Wilson R.K."/>
        </authorList>
    </citation>
    <scope>NUCLEOTIDE SEQUENCE [LARGE SCALE GENOMIC DNA]</scope>
    <source>
        <strain evidence="12 13">ATCC 14940</strain>
    </source>
</reference>
<dbReference type="FunFam" id="3.40.50.2300:FF:000001">
    <property type="entry name" value="DNA-binding response regulator PhoB"/>
    <property type="match status" value="1"/>
</dbReference>
<dbReference type="Pfam" id="PF00072">
    <property type="entry name" value="Response_reg"/>
    <property type="match status" value="1"/>
</dbReference>
<evidence type="ECO:0000256" key="1">
    <source>
        <dbReference type="ARBA" id="ARBA00018672"/>
    </source>
</evidence>
<dbReference type="InterPro" id="IPR016032">
    <property type="entry name" value="Sig_transdc_resp-reg_C-effctor"/>
</dbReference>
<evidence type="ECO:0000256" key="9">
    <source>
        <dbReference type="PROSITE-ProRule" id="PRU01091"/>
    </source>
</evidence>
<dbReference type="Pfam" id="PF00486">
    <property type="entry name" value="Trans_reg_C"/>
    <property type="match status" value="1"/>
</dbReference>
<dbReference type="Proteomes" id="UP000016491">
    <property type="component" value="Unassembled WGS sequence"/>
</dbReference>
<dbReference type="InterPro" id="IPR001789">
    <property type="entry name" value="Sig_transdc_resp-reg_receiver"/>
</dbReference>
<dbReference type="InterPro" id="IPR039420">
    <property type="entry name" value="WalR-like"/>
</dbReference>
<evidence type="ECO:0000313" key="13">
    <source>
        <dbReference type="Proteomes" id="UP000016491"/>
    </source>
</evidence>
<evidence type="ECO:0000259" key="10">
    <source>
        <dbReference type="PROSITE" id="PS50110"/>
    </source>
</evidence>
<name>A0ABC9TVE1_CLOSY</name>
<dbReference type="SMART" id="SM00448">
    <property type="entry name" value="REC"/>
    <property type="match status" value="1"/>
</dbReference>
<dbReference type="InterPro" id="IPR036388">
    <property type="entry name" value="WH-like_DNA-bd_sf"/>
</dbReference>
<dbReference type="RefSeq" id="WP_021640539.1">
    <property type="nucleotide sequence ID" value="NZ_KE992793.1"/>
</dbReference>
<dbReference type="GO" id="GO:0003677">
    <property type="term" value="F:DNA binding"/>
    <property type="evidence" value="ECO:0007669"/>
    <property type="project" value="UniProtKB-UniRule"/>
</dbReference>
<dbReference type="SUPFAM" id="SSF52172">
    <property type="entry name" value="CheY-like"/>
    <property type="match status" value="1"/>
</dbReference>
<dbReference type="SMART" id="SM00862">
    <property type="entry name" value="Trans_reg_C"/>
    <property type="match status" value="1"/>
</dbReference>
<dbReference type="SUPFAM" id="SSF46894">
    <property type="entry name" value="C-terminal effector domain of the bipartite response regulators"/>
    <property type="match status" value="1"/>
</dbReference>
<proteinExistence type="predicted"/>
<evidence type="ECO:0000313" key="12">
    <source>
        <dbReference type="EMBL" id="ERI75363.1"/>
    </source>
</evidence>
<dbReference type="Gene3D" id="3.40.50.2300">
    <property type="match status" value="1"/>
</dbReference>
<evidence type="ECO:0000256" key="6">
    <source>
        <dbReference type="ARBA" id="ARBA00023163"/>
    </source>
</evidence>
<keyword evidence="3" id="KW-0902">Two-component regulatory system</keyword>
<comment type="caution">
    <text evidence="12">The sequence shown here is derived from an EMBL/GenBank/DDBJ whole genome shotgun (WGS) entry which is preliminary data.</text>
</comment>
<dbReference type="PROSITE" id="PS50110">
    <property type="entry name" value="RESPONSE_REGULATORY"/>
    <property type="match status" value="1"/>
</dbReference>
<evidence type="ECO:0000259" key="11">
    <source>
        <dbReference type="PROSITE" id="PS51755"/>
    </source>
</evidence>
<evidence type="ECO:0000256" key="8">
    <source>
        <dbReference type="PROSITE-ProRule" id="PRU00169"/>
    </source>
</evidence>
<keyword evidence="6" id="KW-0804">Transcription</keyword>
<gene>
    <name evidence="12" type="ORF">CLOSYM_03284</name>
</gene>
<feature type="DNA-binding region" description="OmpR/PhoB-type" evidence="9">
    <location>
        <begin position="132"/>
        <end position="231"/>
    </location>
</feature>
<protein>
    <recommendedName>
        <fullName evidence="1">Stage 0 sporulation protein A homolog</fullName>
    </recommendedName>
</protein>
<dbReference type="CDD" id="cd17574">
    <property type="entry name" value="REC_OmpR"/>
    <property type="match status" value="1"/>
</dbReference>
<sequence length="238" mass="27088">MAKLIYVADDEKNIRSLMKTFLESEGYEVEVFSDGYSVRKAAEQRMPDLIILDVMMPGEDGFSVCAGIRKNSIVPIIIVSAKDSPLDKVAGLTLGSDDYITKPFLPLELTARVKALFRRAELSSGDNREQGEMAYQCGNMTLKLPERMVYVEKEPISVTPTEFDFLLYLFKRKGAAVSKKELLEQVWEYQAIQGDVRVSDDLVKRLRKKLRLQNATAVIETVWGYGYRLSESRDRRNL</sequence>
<keyword evidence="4" id="KW-0805">Transcription regulation</keyword>
<evidence type="ECO:0000256" key="5">
    <source>
        <dbReference type="ARBA" id="ARBA00023125"/>
    </source>
</evidence>
<comment type="function">
    <text evidence="7">May play the central regulatory role in sporulation. It may be an element of the effector pathway responsible for the activation of sporulation genes in response to nutritional stress. Spo0A may act in concert with spo0H (a sigma factor) to control the expression of some genes that are critical to the sporulation process.</text>
</comment>
<dbReference type="InterPro" id="IPR011006">
    <property type="entry name" value="CheY-like_superfamily"/>
</dbReference>
<dbReference type="AlphaFoldDB" id="A0ABC9TVE1"/>
<feature type="modified residue" description="4-aspartylphosphate" evidence="8">
    <location>
        <position position="53"/>
    </location>
</feature>
<dbReference type="Gene3D" id="1.10.10.10">
    <property type="entry name" value="Winged helix-like DNA-binding domain superfamily/Winged helix DNA-binding domain"/>
    <property type="match status" value="1"/>
</dbReference>
<dbReference type="InterPro" id="IPR001867">
    <property type="entry name" value="OmpR/PhoB-type_DNA-bd"/>
</dbReference>
<evidence type="ECO:0000256" key="2">
    <source>
        <dbReference type="ARBA" id="ARBA00022553"/>
    </source>
</evidence>